<dbReference type="RefSeq" id="WP_113806467.1">
    <property type="nucleotide sequence ID" value="NZ_QOCW01000012.1"/>
</dbReference>
<dbReference type="CDD" id="cd13585">
    <property type="entry name" value="PBP2_TMBP_like"/>
    <property type="match status" value="1"/>
</dbReference>
<protein>
    <submittedName>
        <fullName evidence="2">Sugar ABC transporter substrate-binding protein</fullName>
    </submittedName>
</protein>
<dbReference type="EMBL" id="QOCW01000012">
    <property type="protein sequence ID" value="RBW69260.1"/>
    <property type="molecule type" value="Genomic_DNA"/>
</dbReference>
<dbReference type="PANTHER" id="PTHR43649">
    <property type="entry name" value="ARABINOSE-BINDING PROTEIN-RELATED"/>
    <property type="match status" value="1"/>
</dbReference>
<keyword evidence="1" id="KW-0732">Signal</keyword>
<evidence type="ECO:0000256" key="1">
    <source>
        <dbReference type="SAM" id="SignalP"/>
    </source>
</evidence>
<evidence type="ECO:0000313" key="2">
    <source>
        <dbReference type="EMBL" id="RBW69260.1"/>
    </source>
</evidence>
<comment type="caution">
    <text evidence="2">The sequence shown here is derived from an EMBL/GenBank/DDBJ whole genome shotgun (WGS) entry which is preliminary data.</text>
</comment>
<dbReference type="PANTHER" id="PTHR43649:SF12">
    <property type="entry name" value="DIACETYLCHITOBIOSE BINDING PROTEIN DASA"/>
    <property type="match status" value="1"/>
</dbReference>
<dbReference type="OrthoDB" id="9798191at2"/>
<dbReference type="Pfam" id="PF01547">
    <property type="entry name" value="SBP_bac_1"/>
    <property type="match status" value="1"/>
</dbReference>
<evidence type="ECO:0000313" key="3">
    <source>
        <dbReference type="Proteomes" id="UP000253314"/>
    </source>
</evidence>
<accession>A0A366XSA1</accession>
<proteinExistence type="predicted"/>
<dbReference type="InterPro" id="IPR006059">
    <property type="entry name" value="SBP"/>
</dbReference>
<dbReference type="PROSITE" id="PS51257">
    <property type="entry name" value="PROKAR_LIPOPROTEIN"/>
    <property type="match status" value="1"/>
</dbReference>
<name>A0A366XSA1_9BACI</name>
<dbReference type="InterPro" id="IPR050490">
    <property type="entry name" value="Bact_solute-bd_prot1"/>
</dbReference>
<dbReference type="Gene3D" id="3.40.190.10">
    <property type="entry name" value="Periplasmic binding protein-like II"/>
    <property type="match status" value="2"/>
</dbReference>
<reference evidence="2 3" key="1">
    <citation type="submission" date="2018-07" db="EMBL/GenBank/DDBJ databases">
        <title>Lottiidibacillus patelloidae gen. nov., sp. nov., isolated from the intestinal tract of a marine limpet and the reclassification of B. taeanensis BH030017T, B. algicola KMM 3737T and B. hwajinpoensis SW-72T as genus Lottiidibacillus.</title>
        <authorList>
            <person name="Liu R."/>
            <person name="Huang Z."/>
        </authorList>
    </citation>
    <scope>NUCLEOTIDE SEQUENCE [LARGE SCALE GENOMIC DNA]</scope>
    <source>
        <strain evidence="2 3">BH030017</strain>
    </source>
</reference>
<feature type="signal peptide" evidence="1">
    <location>
        <begin position="1"/>
        <end position="21"/>
    </location>
</feature>
<organism evidence="2 3">
    <name type="scientific">Bacillus taeanensis</name>
    <dbReference type="NCBI Taxonomy" id="273032"/>
    <lineage>
        <taxon>Bacteria</taxon>
        <taxon>Bacillati</taxon>
        <taxon>Bacillota</taxon>
        <taxon>Bacilli</taxon>
        <taxon>Bacillales</taxon>
        <taxon>Bacillaceae</taxon>
        <taxon>Bacillus</taxon>
    </lineage>
</organism>
<dbReference type="Proteomes" id="UP000253314">
    <property type="component" value="Unassembled WGS sequence"/>
</dbReference>
<sequence length="456" mass="50049">MKNFFSLLVCISLLAALVLSGCSSTESGGGAESGEGGKLTVATVNNPDMKIMQKMTEQYFEKETGIDVEFVVLPENDLRKKVTEDVALGAGQFDIVTIGTYDAPIWAQNGWIDSLTPQFDELLEEEKAAYDIDDVFQPLKDALSYNDELYALPFYGESSMLYYNKEIFEEAGLEMPTNPTWDEVAEMAKTIKETTGTTGIIIRGLPGWGEMMAPLNTIVNAFGGSWYDTDWNAKLNSDNTEEAVQFYIDLLNEAGQPGATSTGFTEALTLMSTGKAGMWYDATVAAGFLNNPNDSAVAGKIGYAFAPKQEKDNNGWLWAWSLAVESASKNKEQAFKFIKWATSKEYIEKVGETEGWGVAPSGTRQSTYENSKYQEAAPFSNMVLESMQKADYENATVDPVPYKGIQYVTIPEFQQLGTEVSQQIAAAIAGQKTVDEAMEEAQRLAEKAAEEGGYKK</sequence>
<gene>
    <name evidence="2" type="ORF">DS031_12845</name>
</gene>
<dbReference type="SUPFAM" id="SSF53850">
    <property type="entry name" value="Periplasmic binding protein-like II"/>
    <property type="match status" value="1"/>
</dbReference>
<feature type="chain" id="PRO_5039509969" evidence="1">
    <location>
        <begin position="22"/>
        <end position="456"/>
    </location>
</feature>
<keyword evidence="3" id="KW-1185">Reference proteome</keyword>
<dbReference type="AlphaFoldDB" id="A0A366XSA1"/>